<dbReference type="EMBL" id="JAFJYH010000245">
    <property type="protein sequence ID" value="KAG4414852.1"/>
    <property type="molecule type" value="Genomic_DNA"/>
</dbReference>
<dbReference type="AlphaFoldDB" id="A0A8H7W4G4"/>
<proteinExistence type="predicted"/>
<dbReference type="Proteomes" id="UP000664132">
    <property type="component" value="Unassembled WGS sequence"/>
</dbReference>
<name>A0A8H7W4G4_9HELO</name>
<reference evidence="2" key="1">
    <citation type="submission" date="2021-02" db="EMBL/GenBank/DDBJ databases">
        <title>Genome sequence Cadophora malorum strain M34.</title>
        <authorList>
            <person name="Stefanovic E."/>
            <person name="Vu D."/>
            <person name="Scully C."/>
            <person name="Dijksterhuis J."/>
            <person name="Roader J."/>
            <person name="Houbraken J."/>
        </authorList>
    </citation>
    <scope>NUCLEOTIDE SEQUENCE</scope>
    <source>
        <strain evidence="2">M34</strain>
    </source>
</reference>
<evidence type="ECO:0000256" key="1">
    <source>
        <dbReference type="SAM" id="MobiDB-lite"/>
    </source>
</evidence>
<feature type="region of interest" description="Disordered" evidence="1">
    <location>
        <begin position="104"/>
        <end position="173"/>
    </location>
</feature>
<protein>
    <submittedName>
        <fullName evidence="2">Uncharacterized protein</fullName>
    </submittedName>
</protein>
<evidence type="ECO:0000313" key="2">
    <source>
        <dbReference type="EMBL" id="KAG4414852.1"/>
    </source>
</evidence>
<dbReference type="OrthoDB" id="3918601at2759"/>
<sequence>MTRSCNLITYAISLQHHSVFAVRLASVLYVLRSADPTLNGVYSSVWAQAELDFSIMACTFSLLGAFLKPFAKEIGPSRLNSYPLNSLSSTSKRRSRLGLGMPSAGDFSLFRPSGEGENQTTATGRSRDSRRGSLETSESQQGIIVKKVHWSVARNEATPDPGAGMSGNPQASP</sequence>
<accession>A0A8H7W4G4</accession>
<comment type="caution">
    <text evidence="2">The sequence shown here is derived from an EMBL/GenBank/DDBJ whole genome shotgun (WGS) entry which is preliminary data.</text>
</comment>
<evidence type="ECO:0000313" key="3">
    <source>
        <dbReference type="Proteomes" id="UP000664132"/>
    </source>
</evidence>
<keyword evidence="3" id="KW-1185">Reference proteome</keyword>
<gene>
    <name evidence="2" type="ORF">IFR04_011990</name>
</gene>
<organism evidence="2 3">
    <name type="scientific">Cadophora malorum</name>
    <dbReference type="NCBI Taxonomy" id="108018"/>
    <lineage>
        <taxon>Eukaryota</taxon>
        <taxon>Fungi</taxon>
        <taxon>Dikarya</taxon>
        <taxon>Ascomycota</taxon>
        <taxon>Pezizomycotina</taxon>
        <taxon>Leotiomycetes</taxon>
        <taxon>Helotiales</taxon>
        <taxon>Ploettnerulaceae</taxon>
        <taxon>Cadophora</taxon>
    </lineage>
</organism>